<dbReference type="AlphaFoldDB" id="A0A915KY34"/>
<proteinExistence type="predicted"/>
<name>A0A915KY34_ROMCU</name>
<protein>
    <submittedName>
        <fullName evidence="2">Uncharacterized protein</fullName>
    </submittedName>
</protein>
<evidence type="ECO:0000313" key="2">
    <source>
        <dbReference type="WBParaSite" id="nRc.2.0.1.t42397-RA"/>
    </source>
</evidence>
<reference evidence="2" key="1">
    <citation type="submission" date="2022-11" db="UniProtKB">
        <authorList>
            <consortium name="WormBaseParasite"/>
        </authorList>
    </citation>
    <scope>IDENTIFICATION</scope>
</reference>
<dbReference type="WBParaSite" id="nRc.2.0.1.t42397-RA">
    <property type="protein sequence ID" value="nRc.2.0.1.t42397-RA"/>
    <property type="gene ID" value="nRc.2.0.1.g42397"/>
</dbReference>
<dbReference type="Proteomes" id="UP000887565">
    <property type="component" value="Unplaced"/>
</dbReference>
<keyword evidence="1" id="KW-1185">Reference proteome</keyword>
<evidence type="ECO:0000313" key="1">
    <source>
        <dbReference type="Proteomes" id="UP000887565"/>
    </source>
</evidence>
<sequence>SEGVSDNATFWKVLRPSVLSLLHDFNAILLQAQSKGMSEKELNELESQFWRLSTAHTHTVAKDRVQELLPPRVPFYQNLNDAILKNCRKRKQEIEVGQITTFPASGFLDNQLCTSNENRYEPRISWFRKTRDLSPSSWKPMLPSAKRPFDILQKKNLLNNENNATTSTNENDFTIPVEEYDLEFKNFNTNTIGQIFDRKMMALNK</sequence>
<organism evidence="1 2">
    <name type="scientific">Romanomermis culicivorax</name>
    <name type="common">Nematode worm</name>
    <dbReference type="NCBI Taxonomy" id="13658"/>
    <lineage>
        <taxon>Eukaryota</taxon>
        <taxon>Metazoa</taxon>
        <taxon>Ecdysozoa</taxon>
        <taxon>Nematoda</taxon>
        <taxon>Enoplea</taxon>
        <taxon>Dorylaimia</taxon>
        <taxon>Mermithida</taxon>
        <taxon>Mermithoidea</taxon>
        <taxon>Mermithidae</taxon>
        <taxon>Romanomermis</taxon>
    </lineage>
</organism>
<accession>A0A915KY34</accession>